<reference evidence="1" key="1">
    <citation type="submission" date="2020-11" db="EMBL/GenBank/DDBJ databases">
        <authorList>
            <consortium name="DOE Joint Genome Institute"/>
            <person name="Ahrendt S."/>
            <person name="Riley R."/>
            <person name="Andreopoulos W."/>
            <person name="Labutti K."/>
            <person name="Pangilinan J."/>
            <person name="Ruiz-Duenas F.J."/>
            <person name="Barrasa J.M."/>
            <person name="Sanchez-Garcia M."/>
            <person name="Camarero S."/>
            <person name="Miyauchi S."/>
            <person name="Serrano A."/>
            <person name="Linde D."/>
            <person name="Babiker R."/>
            <person name="Drula E."/>
            <person name="Ayuso-Fernandez I."/>
            <person name="Pacheco R."/>
            <person name="Padilla G."/>
            <person name="Ferreira P."/>
            <person name="Barriuso J."/>
            <person name="Kellner H."/>
            <person name="Castanera R."/>
            <person name="Alfaro M."/>
            <person name="Ramirez L."/>
            <person name="Pisabarro A.G."/>
            <person name="Kuo A."/>
            <person name="Tritt A."/>
            <person name="Lipzen A."/>
            <person name="He G."/>
            <person name="Yan M."/>
            <person name="Ng V."/>
            <person name="Cullen D."/>
            <person name="Martin F."/>
            <person name="Rosso M.-N."/>
            <person name="Henrissat B."/>
            <person name="Hibbett D."/>
            <person name="Martinez A.T."/>
            <person name="Grigoriev I.V."/>
        </authorList>
    </citation>
    <scope>NUCLEOTIDE SEQUENCE</scope>
    <source>
        <strain evidence="1">CBS 506.95</strain>
    </source>
</reference>
<name>A0A9P6EKU0_9AGAR</name>
<dbReference type="OrthoDB" id="2269034at2759"/>
<evidence type="ECO:0000313" key="2">
    <source>
        <dbReference type="Proteomes" id="UP000807306"/>
    </source>
</evidence>
<dbReference type="Proteomes" id="UP000807306">
    <property type="component" value="Unassembled WGS sequence"/>
</dbReference>
<dbReference type="EMBL" id="MU157837">
    <property type="protein sequence ID" value="KAF9530902.1"/>
    <property type="molecule type" value="Genomic_DNA"/>
</dbReference>
<evidence type="ECO:0000313" key="1">
    <source>
        <dbReference type="EMBL" id="KAF9530902.1"/>
    </source>
</evidence>
<dbReference type="AlphaFoldDB" id="A0A9P6EKU0"/>
<organism evidence="1 2">
    <name type="scientific">Crepidotus variabilis</name>
    <dbReference type="NCBI Taxonomy" id="179855"/>
    <lineage>
        <taxon>Eukaryota</taxon>
        <taxon>Fungi</taxon>
        <taxon>Dikarya</taxon>
        <taxon>Basidiomycota</taxon>
        <taxon>Agaricomycotina</taxon>
        <taxon>Agaricomycetes</taxon>
        <taxon>Agaricomycetidae</taxon>
        <taxon>Agaricales</taxon>
        <taxon>Agaricineae</taxon>
        <taxon>Crepidotaceae</taxon>
        <taxon>Crepidotus</taxon>
    </lineage>
</organism>
<keyword evidence="2" id="KW-1185">Reference proteome</keyword>
<gene>
    <name evidence="1" type="ORF">CPB83DRAFT_904891</name>
</gene>
<sequence length="544" mass="61893">MGGCQDCGRVDERSRGVDDSILKNCRKSRGRNCYACQKLSAIEDKIERARQVLRSLLTERDGMAATLNEHHDPFANRLPVELVSNIFLHCQPSLPRDRTSNISYNERYLTDAALAPGRVCRNWRTIAQSTQELWSVVCAHITADNCNWAGAFIAEWLERSGSVSLRVQLLIQDDDSDEESNSGTDDHPNNQEVDKEAFFRKAQEAVTPFFRHAHRCEMLDLTMPSAFAQWMSNKLSAQTLGRLQHLKFDVPMPDDDAEVLHFKASPQIITLQNSWFYRQLVNWNQLTHFFAEVLYINDCQELFRQAPSLSFCEISEIEGTIEDDALNPVIGPSLQTLKIRNFGAPFWTHFTLPSLDNLYLLSLYHDSHEDLEQEFAELQHCLRRSGCKLKALTLINDFLVPPGRLFDILALSPTLEFLTLGAAFWMPHEFAVINQVAFPSEPGDSTPNFLSKLKLLSFILDDDDLDWSSTEKFVIAMKSKSLRIVRFQYKSQPSIGYANAKWKGLFVCLTNGAASGLRYIFLDHTGQDLLAKFGPDYHSRALVE</sequence>
<proteinExistence type="predicted"/>
<accession>A0A9P6EKU0</accession>
<protein>
    <recommendedName>
        <fullName evidence="3">F-box domain-containing protein</fullName>
    </recommendedName>
</protein>
<evidence type="ECO:0008006" key="3">
    <source>
        <dbReference type="Google" id="ProtNLM"/>
    </source>
</evidence>
<comment type="caution">
    <text evidence="1">The sequence shown here is derived from an EMBL/GenBank/DDBJ whole genome shotgun (WGS) entry which is preliminary data.</text>
</comment>